<evidence type="ECO:0000256" key="2">
    <source>
        <dbReference type="SAM" id="Phobius"/>
    </source>
</evidence>
<keyword evidence="2" id="KW-0812">Transmembrane</keyword>
<keyword evidence="2" id="KW-0472">Membrane</keyword>
<evidence type="ECO:0008006" key="5">
    <source>
        <dbReference type="Google" id="ProtNLM"/>
    </source>
</evidence>
<feature type="compositionally biased region" description="Low complexity" evidence="1">
    <location>
        <begin position="1180"/>
        <end position="1220"/>
    </location>
</feature>
<name>A0A1Y1JAU7_PLAGO</name>
<feature type="transmembrane region" description="Helical" evidence="2">
    <location>
        <begin position="1759"/>
        <end position="1778"/>
    </location>
</feature>
<proteinExistence type="predicted"/>
<accession>A0A1Y1JAU7</accession>
<gene>
    <name evidence="3" type="ORF">PGO_050260</name>
</gene>
<protein>
    <recommendedName>
        <fullName evidence="5">CCAAT-box DNA binding protein subunit B</fullName>
    </recommendedName>
</protein>
<feature type="compositionally biased region" description="Basic and acidic residues" evidence="1">
    <location>
        <begin position="1645"/>
        <end position="1660"/>
    </location>
</feature>
<keyword evidence="2" id="KW-1133">Transmembrane helix</keyword>
<feature type="region of interest" description="Disordered" evidence="1">
    <location>
        <begin position="1641"/>
        <end position="1663"/>
    </location>
</feature>
<evidence type="ECO:0000313" key="4">
    <source>
        <dbReference type="Proteomes" id="UP000195521"/>
    </source>
</evidence>
<feature type="region of interest" description="Disordered" evidence="1">
    <location>
        <begin position="1173"/>
        <end position="1260"/>
    </location>
</feature>
<feature type="compositionally biased region" description="Basic and acidic residues" evidence="1">
    <location>
        <begin position="1221"/>
        <end position="1233"/>
    </location>
</feature>
<dbReference type="OMA" id="VIIFLYD"/>
<dbReference type="RefSeq" id="XP_028542205.1">
    <property type="nucleotide sequence ID" value="XM_028686404.1"/>
</dbReference>
<keyword evidence="4" id="KW-1185">Reference proteome</keyword>
<feature type="region of interest" description="Disordered" evidence="1">
    <location>
        <begin position="466"/>
        <end position="489"/>
    </location>
</feature>
<dbReference type="EMBL" id="BDQF01000006">
    <property type="protein sequence ID" value="GAW79616.1"/>
    <property type="molecule type" value="Genomic_DNA"/>
</dbReference>
<comment type="caution">
    <text evidence="3">The sequence shown here is derived from an EMBL/GenBank/DDBJ whole genome shotgun (WGS) entry which is preliminary data.</text>
</comment>
<reference evidence="4" key="1">
    <citation type="submission" date="2017-04" db="EMBL/GenBank/DDBJ databases">
        <title>Plasmodium gonderi genome.</title>
        <authorList>
            <person name="Arisue N."/>
            <person name="Honma H."/>
            <person name="Kawai S."/>
            <person name="Tougan T."/>
            <person name="Tanabe K."/>
            <person name="Horii T."/>
        </authorList>
    </citation>
    <scope>NUCLEOTIDE SEQUENCE [LARGE SCALE GENOMIC DNA]</scope>
    <source>
        <strain evidence="4">ATCC 30045</strain>
    </source>
</reference>
<organism evidence="3 4">
    <name type="scientific">Plasmodium gonderi</name>
    <dbReference type="NCBI Taxonomy" id="77519"/>
    <lineage>
        <taxon>Eukaryota</taxon>
        <taxon>Sar</taxon>
        <taxon>Alveolata</taxon>
        <taxon>Apicomplexa</taxon>
        <taxon>Aconoidasida</taxon>
        <taxon>Haemosporida</taxon>
        <taxon>Plasmodiidae</taxon>
        <taxon>Plasmodium</taxon>
        <taxon>Plasmodium (Plasmodium)</taxon>
    </lineage>
</organism>
<dbReference type="GeneID" id="39746328"/>
<feature type="compositionally biased region" description="Basic and acidic residues" evidence="1">
    <location>
        <begin position="466"/>
        <end position="479"/>
    </location>
</feature>
<dbReference type="Proteomes" id="UP000195521">
    <property type="component" value="Unassembled WGS sequence"/>
</dbReference>
<evidence type="ECO:0000313" key="3">
    <source>
        <dbReference type="EMBL" id="GAW79616.1"/>
    </source>
</evidence>
<dbReference type="OrthoDB" id="371916at2759"/>
<sequence length="1801" mass="211043">MELYDEEIYDRASVNVSVILNDDIKEEIIENLKYNMKHRNVKISSYNYSNIHKINCYKKESVDDRVEGCNNNAMLMNSWLKKMKIVSSVVIFCVDWQDIINEDSDVVPVSPWGSDCERNGNGSDQMCLHDVSSGQVNRSQTSPSDSGLMEVQPREHKEIKYSKERKCVQNTDFMKKVNKDLLERIEEINTIIMKRKKICKIIVLVILPENTQNTEEYVKYISMLNSKNISAIFITLGLKEIHNKIKKLENLLKDCINSFFKQYIISFERKSGQNIFSFFNYNFKKAYILEMLEKYDDSIKIYVNLCKVFYEHTGENIFSDKFAFFKHVIFFNSVSIRMIYIYLFFKDIKKAVHHIHTHNKIIYLALVRREECVEVLNLKGAMYELIATYNITGNSDFINYVMYFDNPDEGVWQDADGGENDVSKDMKDQVGDINLDKVSDINLDKVSDINLDKVSDINLDKVSDRNSDKLGLKSSDQMRDGNPNQMGEKNADQIISPVKESIHLLYVQTMKEYLYYNLLSCIYFYVYSILKNININIHDTTLNGMYSCFCIYYMLKARMKRDKLIDCFSRTIQFESYFKIVSTEFIYDFILNFLIELYRIINVNKISNLFRIIIYFLCLIYYEKGNHFFCLHLLLLFYSSAEDSFFFNAVDSDALRREKCNLHDLYSTIQNVWLERSYQRTRNSQTHEPMLLLTMSCLGFLLHRENIGSNEVEDNLKNEGFNMNKYGNFFIEICFEYLNCLIRNNKNKEQNDFTLFLRKCFKCINIESVNNHEKLTNITIMNIYVNLYYLIKKNGIHLFLEIKNKTQVDFSFLPFIGIFINKELITFKLKFSNLFDGIVFSTAQTVHEKVDGGRNFLLHYAVSECIQSKVHNKGNAKNERNGECEKDNSRGFFLKEKNIVSFFLHNGKENQIDVDYVDMYLNISGHIIKMQIHQINACLLKDKFLERVNTRELQKGLGGILSNDIKWNNSLNTNGMNMNKVVEESHVEGSLDEGEKKNGINGELIYETKKDTIEPFYLKNEKKNKLKIFEIRDMETDVEESYFYKLKHGIYLNKYSNRIICNNKKYNFYKARMKHVEYFIYCPNNTLYMNEYNFLYIFVKYSRYINSFELCFSYTTERDEKVQVYFLTRNNNVIKSQQVGRDQRIVVTGSEHMCKLVLITGCEIHPCEGSSATVRESKASDSVSNTSESDSNTSESDSNTSDSDSNTSDIDSNTSDIDINTSDRDINTSDRDINTSNKGDNTDGGHCKGKSKMNQDGNSHHRCIEERADLFVKNEQMKELAIDDSFQELLSQRSSGDVDKKLTDQEWDVFFFQAERRGNNFDERKGAKKLYGRSNFCNQCYISYKIKKKRKNGRRNIFPFFTNDKDKLICIPFLIHPRDEIKNVNIEFDFSFKNAFFKDELKYTARYNIEPSLITMVTRVNHGMQNSTHNKDNFEKEEIFQNALMKGTTKENPYNTSNTLQECKNYANILSSNQNKETKGREITDSLYSYYYIYIHNNNINSIFIKEISGGKISDPVEVFYKSTYCNFVKEKNPYDSGIVIKYHFNSKKLFFPFNNIWRYVIYTNLLKVPFDDMVNAMEMSYHPLTDSKKSKIRIDLIYERTVKCNESFVVESVITNETNITEEIIIFLYDRRKERSRKCSSSRVRKDNWGDNGQRKDENSSVNAMFKTSWGESGSAKNSKKNQDFKYKTKQEYYNNKNVSSDNSSASSFLSSDDLEKLTDKDNYISDDTNEVYKKKTYIITGARVMKNILLPYQSIRLRWSFIVITCGFVTLPNVLIKRKTKIKNNVNVFSSPNIELFVI</sequence>
<evidence type="ECO:0000256" key="1">
    <source>
        <dbReference type="SAM" id="MobiDB-lite"/>
    </source>
</evidence>